<evidence type="ECO:0000256" key="1">
    <source>
        <dbReference type="ARBA" id="ARBA00022679"/>
    </source>
</evidence>
<evidence type="ECO:0000259" key="2">
    <source>
        <dbReference type="Pfam" id="PF00534"/>
    </source>
</evidence>
<proteinExistence type="predicted"/>
<dbReference type="SUPFAM" id="SSF53756">
    <property type="entry name" value="UDP-Glycosyltransferase/glycogen phosphorylase"/>
    <property type="match status" value="1"/>
</dbReference>
<dbReference type="EMBL" id="SMCO01000036">
    <property type="protein sequence ID" value="TCV79105.1"/>
    <property type="molecule type" value="Genomic_DNA"/>
</dbReference>
<protein>
    <submittedName>
        <fullName evidence="4">Glycosyltransferase involved in cell wall biosynthesis</fullName>
    </submittedName>
</protein>
<comment type="caution">
    <text evidence="4">The sequence shown here is derived from an EMBL/GenBank/DDBJ whole genome shotgun (WGS) entry which is preliminary data.</text>
</comment>
<evidence type="ECO:0000313" key="5">
    <source>
        <dbReference type="Proteomes" id="UP000295367"/>
    </source>
</evidence>
<feature type="domain" description="Glycosyl transferase family 1" evidence="2">
    <location>
        <begin position="155"/>
        <end position="307"/>
    </location>
</feature>
<evidence type="ECO:0000259" key="3">
    <source>
        <dbReference type="Pfam" id="PF13439"/>
    </source>
</evidence>
<keyword evidence="1 4" id="KW-0808">Transferase</keyword>
<dbReference type="PANTHER" id="PTHR46401:SF2">
    <property type="entry name" value="GLYCOSYLTRANSFERASE WBBK-RELATED"/>
    <property type="match status" value="1"/>
</dbReference>
<keyword evidence="5" id="KW-1185">Reference proteome</keyword>
<dbReference type="Proteomes" id="UP000295367">
    <property type="component" value="Unassembled WGS sequence"/>
</dbReference>
<dbReference type="PANTHER" id="PTHR46401">
    <property type="entry name" value="GLYCOSYLTRANSFERASE WBBK-RELATED"/>
    <property type="match status" value="1"/>
</dbReference>
<feature type="domain" description="Glycosyltransferase subfamily 4-like N-terminal" evidence="3">
    <location>
        <begin position="66"/>
        <end position="149"/>
    </location>
</feature>
<dbReference type="InterPro" id="IPR001296">
    <property type="entry name" value="Glyco_trans_1"/>
</dbReference>
<dbReference type="Gene3D" id="3.40.50.2000">
    <property type="entry name" value="Glycogen Phosphorylase B"/>
    <property type="match status" value="2"/>
</dbReference>
<dbReference type="GO" id="GO:0009103">
    <property type="term" value="P:lipopolysaccharide biosynthetic process"/>
    <property type="evidence" value="ECO:0007669"/>
    <property type="project" value="TreeGrafter"/>
</dbReference>
<dbReference type="Pfam" id="PF13439">
    <property type="entry name" value="Glyco_transf_4"/>
    <property type="match status" value="1"/>
</dbReference>
<dbReference type="CDD" id="cd03809">
    <property type="entry name" value="GT4_MtfB-like"/>
    <property type="match status" value="1"/>
</dbReference>
<gene>
    <name evidence="4" type="ORF">EDC63_13612</name>
</gene>
<evidence type="ECO:0000313" key="4">
    <source>
        <dbReference type="EMBL" id="TCV79105.1"/>
    </source>
</evidence>
<name>A0A4R3XR20_9PROT</name>
<dbReference type="Pfam" id="PF00534">
    <property type="entry name" value="Glycos_transf_1"/>
    <property type="match status" value="1"/>
</dbReference>
<dbReference type="AlphaFoldDB" id="A0A4R3XR20"/>
<dbReference type="OrthoDB" id="9177777at2"/>
<reference evidence="4 5" key="1">
    <citation type="submission" date="2019-03" db="EMBL/GenBank/DDBJ databases">
        <title>Genomic Encyclopedia of Type Strains, Phase IV (KMG-IV): sequencing the most valuable type-strain genomes for metagenomic binning, comparative biology and taxonomic classification.</title>
        <authorList>
            <person name="Goeker M."/>
        </authorList>
    </citation>
    <scope>NUCLEOTIDE SEQUENCE [LARGE SCALE GENOMIC DNA]</scope>
    <source>
        <strain evidence="4 5">DSM 100309</strain>
    </source>
</reference>
<sequence>MRIAILIREQDGISLLRYREGVMRELQVQGATFLPFKENEPIPLECDVVWDPGMGRNRLPLSAFKNIQRPIVVTLHGSATFTMKWREVYSGLFEALRDKWANVAAMREWTWFRNKVTAIVAVSRYGAIEASRVYNIPSDFVTPIYHGVDHLMFFPEKNLSGQTNPYFLHVSAYQPLKNVDRLIEAYEQLPEATRPNLIVISPGFVQKKTKIAGLSIIDHPLSSQELAKFYNDALGFIFPSLRESFGLPIIEAMACGCPVITSFDTACAEVAGDAALLVNPRSASDITQAMSRLINEPDLRTQLREKGLAKARQFTWAETARLHMTVFRSVLR</sequence>
<organism evidence="4 5">
    <name type="scientific">Sulfurirhabdus autotrophica</name>
    <dbReference type="NCBI Taxonomy" id="1706046"/>
    <lineage>
        <taxon>Bacteria</taxon>
        <taxon>Pseudomonadati</taxon>
        <taxon>Pseudomonadota</taxon>
        <taxon>Betaproteobacteria</taxon>
        <taxon>Nitrosomonadales</taxon>
        <taxon>Sulfuricellaceae</taxon>
        <taxon>Sulfurirhabdus</taxon>
    </lineage>
</organism>
<dbReference type="GO" id="GO:0016757">
    <property type="term" value="F:glycosyltransferase activity"/>
    <property type="evidence" value="ECO:0007669"/>
    <property type="project" value="InterPro"/>
</dbReference>
<accession>A0A4R3XR20</accession>
<dbReference type="RefSeq" id="WP_124946052.1">
    <property type="nucleotide sequence ID" value="NZ_BHVT01000021.1"/>
</dbReference>
<dbReference type="InterPro" id="IPR028098">
    <property type="entry name" value="Glyco_trans_4-like_N"/>
</dbReference>